<dbReference type="InterPro" id="IPR036864">
    <property type="entry name" value="Zn2-C6_fun-type_DNA-bd_sf"/>
</dbReference>
<evidence type="ECO:0000313" key="8">
    <source>
        <dbReference type="EMBL" id="CRG88315.1"/>
    </source>
</evidence>
<dbReference type="Proteomes" id="UP000054383">
    <property type="component" value="Unassembled WGS sequence"/>
</dbReference>
<evidence type="ECO:0000256" key="2">
    <source>
        <dbReference type="ARBA" id="ARBA00023015"/>
    </source>
</evidence>
<dbReference type="GO" id="GO:0001080">
    <property type="term" value="P:nitrogen catabolite activation of transcription from RNA polymerase II promoter"/>
    <property type="evidence" value="ECO:0007669"/>
    <property type="project" value="TreeGrafter"/>
</dbReference>
<dbReference type="InterPro" id="IPR007219">
    <property type="entry name" value="XnlR_reg_dom"/>
</dbReference>
<evidence type="ECO:0000256" key="5">
    <source>
        <dbReference type="ARBA" id="ARBA00023242"/>
    </source>
</evidence>
<evidence type="ECO:0000256" key="3">
    <source>
        <dbReference type="ARBA" id="ARBA00023125"/>
    </source>
</evidence>
<accession>A0A0U1LYA8</accession>
<dbReference type="GO" id="GO:0000981">
    <property type="term" value="F:DNA-binding transcription factor activity, RNA polymerase II-specific"/>
    <property type="evidence" value="ECO:0007669"/>
    <property type="project" value="InterPro"/>
</dbReference>
<dbReference type="SMART" id="SM00066">
    <property type="entry name" value="GAL4"/>
    <property type="match status" value="1"/>
</dbReference>
<name>A0A0U1LYA8_TALIS</name>
<evidence type="ECO:0000256" key="4">
    <source>
        <dbReference type="ARBA" id="ARBA00023163"/>
    </source>
</evidence>
<dbReference type="InterPro" id="IPR050797">
    <property type="entry name" value="Carb_Metab_Trans_Reg"/>
</dbReference>
<dbReference type="EMBL" id="CVMT01000004">
    <property type="protein sequence ID" value="CRG88315.1"/>
    <property type="molecule type" value="Genomic_DNA"/>
</dbReference>
<sequence>MEAHQNAHTGPRKYMSKGRRACDLCRSRKSACQIEVAPPCRMCRAHGQQCEFTNRVVRKKRPAPRPVAEKNDNNTPGWHSEVQPAHSDTEQLSWPQGLDFLSIPENNLTSVSPSNMEGHVFGGPGLSHMSNEQLTPGFLSDPENADQFMIDDLMLSIYEGRTLPPDVYQGAGNGLHSLDHSPLTSQVCGLTGDQDPYVLRHYQFDEKSEFVFSKLAIRRVEDGPVPVQFLLSKPELSADSRSQTDLRNGPETKETPSLSEIVPPEVAERLIDLFFRFVNPQFPVLSGANRPCPRTSPTHLLAAIYSITQPFTVFDDKLSIELAYNHPSPQTLSNISWRSLNDEISEPTIQSLQAALIMLLKPPSNPLLLEHPLKWTLLGLTVSMAQTLGLHLDPTGWNLPLEEIECRKRLAWLVWASDKWCAFSLGRPSHISKNNWMIIELDTTEQDHSLPDAADQSSRFYTTQFSKLTLILDSVLTDL</sequence>
<feature type="region of interest" description="Disordered" evidence="6">
    <location>
        <begin position="238"/>
        <end position="260"/>
    </location>
</feature>
<dbReference type="PROSITE" id="PS50048">
    <property type="entry name" value="ZN2_CY6_FUNGAL_2"/>
    <property type="match status" value="1"/>
</dbReference>
<keyword evidence="1" id="KW-0479">Metal-binding</keyword>
<reference evidence="8 9" key="1">
    <citation type="submission" date="2015-04" db="EMBL/GenBank/DDBJ databases">
        <authorList>
            <person name="Syromyatnikov M.Y."/>
            <person name="Popov V.N."/>
        </authorList>
    </citation>
    <scope>NUCLEOTIDE SEQUENCE [LARGE SCALE GENOMIC DNA]</scope>
    <source>
        <strain evidence="8">WF-38-12</strain>
    </source>
</reference>
<dbReference type="GO" id="GO:0006351">
    <property type="term" value="P:DNA-templated transcription"/>
    <property type="evidence" value="ECO:0007669"/>
    <property type="project" value="InterPro"/>
</dbReference>
<dbReference type="InterPro" id="IPR001138">
    <property type="entry name" value="Zn2Cys6_DnaBD"/>
</dbReference>
<gene>
    <name evidence="8" type="ORF">PISL3812_05344</name>
</gene>
<organism evidence="8 9">
    <name type="scientific">Talaromyces islandicus</name>
    <name type="common">Penicillium islandicum</name>
    <dbReference type="NCBI Taxonomy" id="28573"/>
    <lineage>
        <taxon>Eukaryota</taxon>
        <taxon>Fungi</taxon>
        <taxon>Dikarya</taxon>
        <taxon>Ascomycota</taxon>
        <taxon>Pezizomycotina</taxon>
        <taxon>Eurotiomycetes</taxon>
        <taxon>Eurotiomycetidae</taxon>
        <taxon>Eurotiales</taxon>
        <taxon>Trichocomaceae</taxon>
        <taxon>Talaromyces</taxon>
        <taxon>Talaromyces sect. Islandici</taxon>
    </lineage>
</organism>
<dbReference type="Pfam" id="PF04082">
    <property type="entry name" value="Fungal_trans"/>
    <property type="match status" value="1"/>
</dbReference>
<keyword evidence="2" id="KW-0805">Transcription regulation</keyword>
<protein>
    <submittedName>
        <fullName evidence="8">Putative transcriptional regulatory protein C105,03c</fullName>
    </submittedName>
</protein>
<dbReference type="CDD" id="cd12148">
    <property type="entry name" value="fungal_TF_MHR"/>
    <property type="match status" value="1"/>
</dbReference>
<dbReference type="CDD" id="cd00067">
    <property type="entry name" value="GAL4"/>
    <property type="match status" value="1"/>
</dbReference>
<keyword evidence="3" id="KW-0238">DNA-binding</keyword>
<keyword evidence="4" id="KW-0804">Transcription</keyword>
<proteinExistence type="predicted"/>
<dbReference type="Gene3D" id="4.10.240.10">
    <property type="entry name" value="Zn(2)-C6 fungal-type DNA-binding domain"/>
    <property type="match status" value="1"/>
</dbReference>
<keyword evidence="9" id="KW-1185">Reference proteome</keyword>
<dbReference type="AlphaFoldDB" id="A0A0U1LYA8"/>
<dbReference type="SMART" id="SM00906">
    <property type="entry name" value="Fungal_trans"/>
    <property type="match status" value="1"/>
</dbReference>
<dbReference type="GO" id="GO:0003677">
    <property type="term" value="F:DNA binding"/>
    <property type="evidence" value="ECO:0007669"/>
    <property type="project" value="UniProtKB-KW"/>
</dbReference>
<evidence type="ECO:0000256" key="6">
    <source>
        <dbReference type="SAM" id="MobiDB-lite"/>
    </source>
</evidence>
<dbReference type="GO" id="GO:0005634">
    <property type="term" value="C:nucleus"/>
    <property type="evidence" value="ECO:0007669"/>
    <property type="project" value="TreeGrafter"/>
</dbReference>
<feature type="region of interest" description="Disordered" evidence="6">
    <location>
        <begin position="61"/>
        <end position="90"/>
    </location>
</feature>
<dbReference type="PANTHER" id="PTHR31668:SF4">
    <property type="entry name" value="TRANSCRIPTIONAL ACTIVATOR PROTEIN DAL81"/>
    <property type="match status" value="1"/>
</dbReference>
<evidence type="ECO:0000256" key="1">
    <source>
        <dbReference type="ARBA" id="ARBA00022723"/>
    </source>
</evidence>
<dbReference type="SUPFAM" id="SSF57701">
    <property type="entry name" value="Zn2/Cys6 DNA-binding domain"/>
    <property type="match status" value="1"/>
</dbReference>
<keyword evidence="5" id="KW-0539">Nucleus</keyword>
<dbReference type="PANTHER" id="PTHR31668">
    <property type="entry name" value="GLUCOSE TRANSPORT TRANSCRIPTION REGULATOR RGT1-RELATED-RELATED"/>
    <property type="match status" value="1"/>
</dbReference>
<dbReference type="PROSITE" id="PS00463">
    <property type="entry name" value="ZN2_CY6_FUNGAL_1"/>
    <property type="match status" value="1"/>
</dbReference>
<dbReference type="OrthoDB" id="4222801at2759"/>
<dbReference type="OMA" id="RIDSIFW"/>
<evidence type="ECO:0000313" key="9">
    <source>
        <dbReference type="Proteomes" id="UP000054383"/>
    </source>
</evidence>
<evidence type="ECO:0000259" key="7">
    <source>
        <dbReference type="PROSITE" id="PS50048"/>
    </source>
</evidence>
<feature type="compositionally biased region" description="Basic and acidic residues" evidence="6">
    <location>
        <begin position="238"/>
        <end position="254"/>
    </location>
</feature>
<dbReference type="GO" id="GO:0008270">
    <property type="term" value="F:zinc ion binding"/>
    <property type="evidence" value="ECO:0007669"/>
    <property type="project" value="InterPro"/>
</dbReference>
<feature type="domain" description="Zn(2)-C6 fungal-type" evidence="7">
    <location>
        <begin position="21"/>
        <end position="52"/>
    </location>
</feature>
<dbReference type="STRING" id="28573.A0A0U1LYA8"/>